<keyword evidence="10" id="KW-0407">Ion channel</keyword>
<feature type="transmembrane region" description="Helical" evidence="11">
    <location>
        <begin position="165"/>
        <end position="187"/>
    </location>
</feature>
<keyword evidence="7" id="KW-0406">Ion transport</keyword>
<dbReference type="PANTHER" id="PTHR47143:SF1">
    <property type="entry name" value="ION_TRANS DOMAIN-CONTAINING PROTEIN"/>
    <property type="match status" value="1"/>
</dbReference>
<comment type="subcellular location">
    <subcellularLocation>
        <location evidence="1">Membrane</location>
        <topology evidence="1">Multi-pass membrane protein</topology>
    </subcellularLocation>
</comment>
<evidence type="ECO:0000313" key="14">
    <source>
        <dbReference type="Proteomes" id="UP000708208"/>
    </source>
</evidence>
<keyword evidence="2" id="KW-0813">Transport</keyword>
<evidence type="ECO:0000256" key="11">
    <source>
        <dbReference type="SAM" id="Phobius"/>
    </source>
</evidence>
<evidence type="ECO:0000256" key="5">
    <source>
        <dbReference type="ARBA" id="ARBA00022989"/>
    </source>
</evidence>
<evidence type="ECO:0000256" key="7">
    <source>
        <dbReference type="ARBA" id="ARBA00023065"/>
    </source>
</evidence>
<dbReference type="GO" id="GO:1902495">
    <property type="term" value="C:transmembrane transporter complex"/>
    <property type="evidence" value="ECO:0007669"/>
    <property type="project" value="TreeGrafter"/>
</dbReference>
<keyword evidence="5 11" id="KW-1133">Transmembrane helix</keyword>
<dbReference type="InterPro" id="IPR005821">
    <property type="entry name" value="Ion_trans_dom"/>
</dbReference>
<evidence type="ECO:0000256" key="9">
    <source>
        <dbReference type="ARBA" id="ARBA00023180"/>
    </source>
</evidence>
<evidence type="ECO:0000256" key="6">
    <source>
        <dbReference type="ARBA" id="ARBA00023043"/>
    </source>
</evidence>
<evidence type="ECO:0000256" key="1">
    <source>
        <dbReference type="ARBA" id="ARBA00004141"/>
    </source>
</evidence>
<evidence type="ECO:0000256" key="10">
    <source>
        <dbReference type="ARBA" id="ARBA00023303"/>
    </source>
</evidence>
<protein>
    <recommendedName>
        <fullName evidence="12">Ion transport domain-containing protein</fullName>
    </recommendedName>
</protein>
<keyword evidence="8 11" id="KW-0472">Membrane</keyword>
<evidence type="ECO:0000256" key="3">
    <source>
        <dbReference type="ARBA" id="ARBA00022692"/>
    </source>
</evidence>
<reference evidence="13" key="1">
    <citation type="submission" date="2021-06" db="EMBL/GenBank/DDBJ databases">
        <authorList>
            <person name="Hodson N. C."/>
            <person name="Mongue J. A."/>
            <person name="Jaron S. K."/>
        </authorList>
    </citation>
    <scope>NUCLEOTIDE SEQUENCE</scope>
</reference>
<dbReference type="OrthoDB" id="1661883at2759"/>
<dbReference type="InterPro" id="IPR052076">
    <property type="entry name" value="TRP_cation_channel"/>
</dbReference>
<feature type="non-terminal residue" evidence="13">
    <location>
        <position position="1"/>
    </location>
</feature>
<dbReference type="AlphaFoldDB" id="A0A8J2K3U9"/>
<dbReference type="PANTHER" id="PTHR47143">
    <property type="entry name" value="TRANSIENT RECEPTOR POTENTIAL CATION CHANNEL PROTEIN PAINLESS"/>
    <property type="match status" value="1"/>
</dbReference>
<dbReference type="Pfam" id="PF00520">
    <property type="entry name" value="Ion_trans"/>
    <property type="match status" value="1"/>
</dbReference>
<keyword evidence="3 11" id="KW-0812">Transmembrane</keyword>
<evidence type="ECO:0000259" key="12">
    <source>
        <dbReference type="Pfam" id="PF00520"/>
    </source>
</evidence>
<evidence type="ECO:0000256" key="4">
    <source>
        <dbReference type="ARBA" id="ARBA00022737"/>
    </source>
</evidence>
<evidence type="ECO:0000256" key="2">
    <source>
        <dbReference type="ARBA" id="ARBA00022448"/>
    </source>
</evidence>
<keyword evidence="4" id="KW-0677">Repeat</keyword>
<organism evidence="13 14">
    <name type="scientific">Allacma fusca</name>
    <dbReference type="NCBI Taxonomy" id="39272"/>
    <lineage>
        <taxon>Eukaryota</taxon>
        <taxon>Metazoa</taxon>
        <taxon>Ecdysozoa</taxon>
        <taxon>Arthropoda</taxon>
        <taxon>Hexapoda</taxon>
        <taxon>Collembola</taxon>
        <taxon>Symphypleona</taxon>
        <taxon>Sminthuridae</taxon>
        <taxon>Allacma</taxon>
    </lineage>
</organism>
<sequence length="313" mass="36508">LHDFEVDKKENELIQDILASNETILPLAPTIDVVKEEIDFFNYLRYYYDGRSVDDIQEVFDFAVLFKKIAIIIFSISSVMIIFEAVRIWRYGIKYCMRFDTWVWYGVNLANFAMGIIQWLKSREYVNPSAALAAFLSWFYLLLILQRFDLVGIYVSMFLEILRSLLRVLLIFSVLIIAFGLSFYILLSNGNHLVFTDIPLSLMRTFSMMLGDLDFMNTFGFPHHCQMMESLNMTEYKIYTKTPECKSSRRIPYPIMSFTMVGLYMLLNCILLVNMLIGLAVGDIDSVKRNAQLKRFTMQVNVPFNNFYSLASL</sequence>
<feature type="transmembrane region" description="Helical" evidence="11">
    <location>
        <begin position="101"/>
        <end position="120"/>
    </location>
</feature>
<evidence type="ECO:0000313" key="13">
    <source>
        <dbReference type="EMBL" id="CAG7732375.1"/>
    </source>
</evidence>
<feature type="domain" description="Ion transport" evidence="12">
    <location>
        <begin position="70"/>
        <end position="291"/>
    </location>
</feature>
<evidence type="ECO:0000256" key="8">
    <source>
        <dbReference type="ARBA" id="ARBA00023136"/>
    </source>
</evidence>
<keyword evidence="14" id="KW-1185">Reference proteome</keyword>
<keyword evidence="9" id="KW-0325">Glycoprotein</keyword>
<dbReference type="GO" id="GO:0005216">
    <property type="term" value="F:monoatomic ion channel activity"/>
    <property type="evidence" value="ECO:0007669"/>
    <property type="project" value="InterPro"/>
</dbReference>
<feature type="transmembrane region" description="Helical" evidence="11">
    <location>
        <begin position="126"/>
        <end position="145"/>
    </location>
</feature>
<feature type="transmembrane region" description="Helical" evidence="11">
    <location>
        <begin position="261"/>
        <end position="282"/>
    </location>
</feature>
<feature type="transmembrane region" description="Helical" evidence="11">
    <location>
        <begin position="69"/>
        <end position="89"/>
    </location>
</feature>
<accession>A0A8J2K3U9</accession>
<comment type="caution">
    <text evidence="13">The sequence shown here is derived from an EMBL/GenBank/DDBJ whole genome shotgun (WGS) entry which is preliminary data.</text>
</comment>
<proteinExistence type="predicted"/>
<name>A0A8J2K3U9_9HEXA</name>
<dbReference type="EMBL" id="CAJVCH010229929">
    <property type="protein sequence ID" value="CAG7732375.1"/>
    <property type="molecule type" value="Genomic_DNA"/>
</dbReference>
<keyword evidence="6" id="KW-0040">ANK repeat</keyword>
<gene>
    <name evidence="13" type="ORF">AFUS01_LOCUS20895</name>
</gene>
<dbReference type="Proteomes" id="UP000708208">
    <property type="component" value="Unassembled WGS sequence"/>
</dbReference>